<dbReference type="Proteomes" id="UP001515480">
    <property type="component" value="Unassembled WGS sequence"/>
</dbReference>
<feature type="chain" id="PRO_5044222748" evidence="2">
    <location>
        <begin position="31"/>
        <end position="644"/>
    </location>
</feature>
<gene>
    <name evidence="3" type="ORF">AB1Y20_005457</name>
</gene>
<evidence type="ECO:0000256" key="2">
    <source>
        <dbReference type="SAM" id="SignalP"/>
    </source>
</evidence>
<feature type="region of interest" description="Disordered" evidence="1">
    <location>
        <begin position="148"/>
        <end position="168"/>
    </location>
</feature>
<reference evidence="3 4" key="1">
    <citation type="journal article" date="2024" name="Science">
        <title>Giant polyketide synthase enzymes in the biosynthesis of giant marine polyether toxins.</title>
        <authorList>
            <person name="Fallon T.R."/>
            <person name="Shende V.V."/>
            <person name="Wierzbicki I.H."/>
            <person name="Pendleton A.L."/>
            <person name="Watervoot N.F."/>
            <person name="Auber R.P."/>
            <person name="Gonzalez D.J."/>
            <person name="Wisecaver J.H."/>
            <person name="Moore B.S."/>
        </authorList>
    </citation>
    <scope>NUCLEOTIDE SEQUENCE [LARGE SCALE GENOMIC DNA]</scope>
    <source>
        <strain evidence="3 4">12B1</strain>
    </source>
</reference>
<dbReference type="EMBL" id="JBGBPQ010000013">
    <property type="protein sequence ID" value="KAL1512193.1"/>
    <property type="molecule type" value="Genomic_DNA"/>
</dbReference>
<evidence type="ECO:0000313" key="4">
    <source>
        <dbReference type="Proteomes" id="UP001515480"/>
    </source>
</evidence>
<evidence type="ECO:0000313" key="3">
    <source>
        <dbReference type="EMBL" id="KAL1512193.1"/>
    </source>
</evidence>
<comment type="caution">
    <text evidence="3">The sequence shown here is derived from an EMBL/GenBank/DDBJ whole genome shotgun (WGS) entry which is preliminary data.</text>
</comment>
<feature type="region of interest" description="Disordered" evidence="1">
    <location>
        <begin position="109"/>
        <end position="130"/>
    </location>
</feature>
<feature type="signal peptide" evidence="2">
    <location>
        <begin position="1"/>
        <end position="30"/>
    </location>
</feature>
<accession>A0AB34J480</accession>
<sequence length="644" mass="70150">MGSLSPLSPRRAWRWLLGGCGLYILAYLHGQSTSCSCDSAAPAVRPVEREQLEMIPSTERAMVECILLTVEARTAVRNRMYKCLKENAYLGSALPADVVASSALPPPLPSGASASPRADLPLPPEARGDAGARRLDLPAAAVASASAEAKPVASRAQEEPEASLAEVKDPLLRSLEAARLQEEELPSAPLASAASVRVAQLPAALVAEAASSRMVRITCVANGRFFSLEPGKDWIECGGEEGVTPLHSGLFAVQSLPNEQLAFRHALTGKYLQERRTAPARFGSVVPPGGPLAWVVRVHETSIGEAERFELKPGKGDMLYLYNVGAACHINHRVGFVLRGHGNKPGRPASKLPSARLTFKYYDLSQLRAAYAEMAAAELTARRPIAEQLSRIRSLGASNEVRVISYGLYGADTRYTNGVLRNAQLAPLVYPGWKARMRVYLDGTVPPPVVAQLERLGVQLVRMDDKSVAGGIGGMFWRFLVAADPGVDRFIVRDSDSRLNPRERLAVEEWIASGLRVHSLRDHPNHDRPLNGGMWGGVRGAVPDMRELVAAWSNRDAYMGDLDFLNQKVWPRANVKGSQMSHDAYSCSKYPNARPFPTRRPPDFQHVGQVFFGDGRARQGDITDFMLNRVAPRLCRGDPGWTHG</sequence>
<keyword evidence="2" id="KW-0732">Signal</keyword>
<dbReference type="AlphaFoldDB" id="A0AB34J480"/>
<organism evidence="3 4">
    <name type="scientific">Prymnesium parvum</name>
    <name type="common">Toxic golden alga</name>
    <dbReference type="NCBI Taxonomy" id="97485"/>
    <lineage>
        <taxon>Eukaryota</taxon>
        <taxon>Haptista</taxon>
        <taxon>Haptophyta</taxon>
        <taxon>Prymnesiophyceae</taxon>
        <taxon>Prymnesiales</taxon>
        <taxon>Prymnesiaceae</taxon>
        <taxon>Prymnesium</taxon>
    </lineage>
</organism>
<name>A0AB34J480_PRYPA</name>
<proteinExistence type="predicted"/>
<protein>
    <submittedName>
        <fullName evidence="3">Uncharacterized protein</fullName>
    </submittedName>
</protein>
<keyword evidence="4" id="KW-1185">Reference proteome</keyword>
<evidence type="ECO:0000256" key="1">
    <source>
        <dbReference type="SAM" id="MobiDB-lite"/>
    </source>
</evidence>